<gene>
    <name evidence="2" type="ORF">PHLGIDRAFT_126267</name>
</gene>
<sequence>MLALSEMENMFVHDDDEGDIDVAQDNANQSMMGFLAGQAKAFNPQNTAHQQLAVHNAVEAVGSSKAEYGKRLAAAEQLADDDDKCLDLFTKQNADMPDGSPPLEVIDAHTVLCPIDKHDTVDILELPIDELRLQFVQRILVPVQKEKATRDQYVLDGNQWICQKCKKFTHRHPSPAQPLQDISQLTTHMSLHTVWYDLELDMVVGPGVKSYFKCPSDNCKYTASSVAKIQVHCMDNCVDTAVWREIKAEHDRRYSNYHYHYPNQGKNEAGSDRTDNGAGVVPDGTRPQLRQFKQEIDEGDKHKIQQSLAELAENYDPAVATRQILEKLGISPKDLDFDLEGTLAALQQISQSYLTPDAPGASIVEGVPMVPVSRKERERYERRGYK</sequence>
<evidence type="ECO:0000256" key="1">
    <source>
        <dbReference type="SAM" id="MobiDB-lite"/>
    </source>
</evidence>
<accession>A0A0C3NVU4</accession>
<proteinExistence type="predicted"/>
<evidence type="ECO:0000313" key="2">
    <source>
        <dbReference type="EMBL" id="KIP09524.1"/>
    </source>
</evidence>
<dbReference type="HOGENOM" id="CLU_715921_0_0_1"/>
<keyword evidence="3" id="KW-1185">Reference proteome</keyword>
<feature type="region of interest" description="Disordered" evidence="1">
    <location>
        <begin position="260"/>
        <end position="285"/>
    </location>
</feature>
<evidence type="ECO:0000313" key="3">
    <source>
        <dbReference type="Proteomes" id="UP000053257"/>
    </source>
</evidence>
<protein>
    <submittedName>
        <fullName evidence="2">Uncharacterized protein</fullName>
    </submittedName>
</protein>
<dbReference type="AlphaFoldDB" id="A0A0C3NVU4"/>
<organism evidence="2 3">
    <name type="scientific">Phlebiopsis gigantea (strain 11061_1 CR5-6)</name>
    <name type="common">White-rot fungus</name>
    <name type="synonym">Peniophora gigantea</name>
    <dbReference type="NCBI Taxonomy" id="745531"/>
    <lineage>
        <taxon>Eukaryota</taxon>
        <taxon>Fungi</taxon>
        <taxon>Dikarya</taxon>
        <taxon>Basidiomycota</taxon>
        <taxon>Agaricomycotina</taxon>
        <taxon>Agaricomycetes</taxon>
        <taxon>Polyporales</taxon>
        <taxon>Phanerochaetaceae</taxon>
        <taxon>Phlebiopsis</taxon>
    </lineage>
</organism>
<dbReference type="EMBL" id="KN840465">
    <property type="protein sequence ID" value="KIP09524.1"/>
    <property type="molecule type" value="Genomic_DNA"/>
</dbReference>
<reference evidence="2 3" key="1">
    <citation type="journal article" date="2014" name="PLoS Genet.">
        <title>Analysis of the Phlebiopsis gigantea genome, transcriptome and secretome provides insight into its pioneer colonization strategies of wood.</title>
        <authorList>
            <person name="Hori C."/>
            <person name="Ishida T."/>
            <person name="Igarashi K."/>
            <person name="Samejima M."/>
            <person name="Suzuki H."/>
            <person name="Master E."/>
            <person name="Ferreira P."/>
            <person name="Ruiz-Duenas F.J."/>
            <person name="Held B."/>
            <person name="Canessa P."/>
            <person name="Larrondo L.F."/>
            <person name="Schmoll M."/>
            <person name="Druzhinina I.S."/>
            <person name="Kubicek C.P."/>
            <person name="Gaskell J.A."/>
            <person name="Kersten P."/>
            <person name="St John F."/>
            <person name="Glasner J."/>
            <person name="Sabat G."/>
            <person name="Splinter BonDurant S."/>
            <person name="Syed K."/>
            <person name="Yadav J."/>
            <person name="Mgbeahuruike A.C."/>
            <person name="Kovalchuk A."/>
            <person name="Asiegbu F.O."/>
            <person name="Lackner G."/>
            <person name="Hoffmeister D."/>
            <person name="Rencoret J."/>
            <person name="Gutierrez A."/>
            <person name="Sun H."/>
            <person name="Lindquist E."/>
            <person name="Barry K."/>
            <person name="Riley R."/>
            <person name="Grigoriev I.V."/>
            <person name="Henrissat B."/>
            <person name="Kues U."/>
            <person name="Berka R.M."/>
            <person name="Martinez A.T."/>
            <person name="Covert S.F."/>
            <person name="Blanchette R.A."/>
            <person name="Cullen D."/>
        </authorList>
    </citation>
    <scope>NUCLEOTIDE SEQUENCE [LARGE SCALE GENOMIC DNA]</scope>
    <source>
        <strain evidence="2 3">11061_1 CR5-6</strain>
    </source>
</reference>
<name>A0A0C3NVU4_PHLG1</name>
<dbReference type="OrthoDB" id="3253465at2759"/>
<dbReference type="Proteomes" id="UP000053257">
    <property type="component" value="Unassembled WGS sequence"/>
</dbReference>